<gene>
    <name evidence="3" type="ORF">BJX63DRAFT_424448</name>
</gene>
<proteinExistence type="predicted"/>
<sequence>MRSFFKKPSWASTGDETGDSEFYRRSGQTYKDIIATNKSARERQASASQPSPPKRRHASSPLKGSQDSDTGEETKAKRRTPSDGSPPRGIVQDDTISDSSSCVRREPTSQPSRELLESESSQSVLRAEPVPSPLTDTTNQDKTENLATSLSQDSNTPVEANTSRSDRNSVVDNTVVQILITSKIANTRPLIIHRKMSQSLKGVRLAWCTHQNLPNELHPTVFLTWKGRRLFDVTTCRSLNINTHSAFSKDISSFGDFFGDTQDIRIHMEAVTEESFAAGYQSSLGVVGSGSTPPPSTELRDTDQETRCEIVLKCPGFSDFKTRVTLKTRVSHVVTIFREAQGVPTEFEVYLAFDGDRLDPESCLADCEIDDGDLVDVLVKKPV</sequence>
<reference evidence="3 4" key="1">
    <citation type="submission" date="2024-07" db="EMBL/GenBank/DDBJ databases">
        <title>Section-level genome sequencing and comparative genomics of Aspergillus sections Usti and Cavernicolus.</title>
        <authorList>
            <consortium name="Lawrence Berkeley National Laboratory"/>
            <person name="Nybo J.L."/>
            <person name="Vesth T.C."/>
            <person name="Theobald S."/>
            <person name="Frisvad J.C."/>
            <person name="Larsen T.O."/>
            <person name="Kjaerboelling I."/>
            <person name="Rothschild-Mancinelli K."/>
            <person name="Lyhne E.K."/>
            <person name="Kogle M.E."/>
            <person name="Barry K."/>
            <person name="Clum A."/>
            <person name="Na H."/>
            <person name="Ledsgaard L."/>
            <person name="Lin J."/>
            <person name="Lipzen A."/>
            <person name="Kuo A."/>
            <person name="Riley R."/>
            <person name="Mondo S."/>
            <person name="Labutti K."/>
            <person name="Haridas S."/>
            <person name="Pangalinan J."/>
            <person name="Salamov A.A."/>
            <person name="Simmons B.A."/>
            <person name="Magnuson J.K."/>
            <person name="Chen J."/>
            <person name="Drula E."/>
            <person name="Henrissat B."/>
            <person name="Wiebenga A."/>
            <person name="Lubbers R.J."/>
            <person name="Gomes A.C."/>
            <person name="Makela M.R."/>
            <person name="Stajich J."/>
            <person name="Grigoriev I.V."/>
            <person name="Mortensen U.H."/>
            <person name="De Vries R.P."/>
            <person name="Baker S.E."/>
            <person name="Andersen M.R."/>
        </authorList>
    </citation>
    <scope>NUCLEOTIDE SEQUENCE [LARGE SCALE GENOMIC DNA]</scope>
    <source>
        <strain evidence="3 4">CBS 588.65</strain>
    </source>
</reference>
<dbReference type="SUPFAM" id="SSF54236">
    <property type="entry name" value="Ubiquitin-like"/>
    <property type="match status" value="1"/>
</dbReference>
<feature type="region of interest" description="Disordered" evidence="1">
    <location>
        <begin position="1"/>
        <end position="141"/>
    </location>
</feature>
<feature type="compositionally biased region" description="Low complexity" evidence="1">
    <location>
        <begin position="109"/>
        <end position="126"/>
    </location>
</feature>
<dbReference type="EMBL" id="JBFXLT010000106">
    <property type="protein sequence ID" value="KAL2808698.1"/>
    <property type="molecule type" value="Genomic_DNA"/>
</dbReference>
<accession>A0ABR4GZT4</accession>
<dbReference type="SMART" id="SM00213">
    <property type="entry name" value="UBQ"/>
    <property type="match status" value="1"/>
</dbReference>
<evidence type="ECO:0000256" key="1">
    <source>
        <dbReference type="SAM" id="MobiDB-lite"/>
    </source>
</evidence>
<dbReference type="Proteomes" id="UP001610334">
    <property type="component" value="Unassembled WGS sequence"/>
</dbReference>
<name>A0ABR4GZT4_9EURO</name>
<dbReference type="InterPro" id="IPR000626">
    <property type="entry name" value="Ubiquitin-like_dom"/>
</dbReference>
<evidence type="ECO:0000313" key="4">
    <source>
        <dbReference type="Proteomes" id="UP001610334"/>
    </source>
</evidence>
<protein>
    <submittedName>
        <fullName evidence="3">Ubiquitin-2 like Rad60 SUMO-like-domain-containing protein</fullName>
    </submittedName>
</protein>
<feature type="domain" description="Ubiquitin-like" evidence="2">
    <location>
        <begin position="308"/>
        <end position="383"/>
    </location>
</feature>
<feature type="compositionally biased region" description="Polar residues" evidence="1">
    <location>
        <begin position="147"/>
        <end position="163"/>
    </location>
</feature>
<feature type="region of interest" description="Disordered" evidence="1">
    <location>
        <begin position="147"/>
        <end position="166"/>
    </location>
</feature>
<keyword evidence="4" id="KW-1185">Reference proteome</keyword>
<evidence type="ECO:0000313" key="3">
    <source>
        <dbReference type="EMBL" id="KAL2808698.1"/>
    </source>
</evidence>
<dbReference type="Pfam" id="PF11976">
    <property type="entry name" value="Rad60-SLD"/>
    <property type="match status" value="1"/>
</dbReference>
<dbReference type="PROSITE" id="PS50053">
    <property type="entry name" value="UBIQUITIN_2"/>
    <property type="match status" value="1"/>
</dbReference>
<evidence type="ECO:0000259" key="2">
    <source>
        <dbReference type="PROSITE" id="PS50053"/>
    </source>
</evidence>
<dbReference type="InterPro" id="IPR029071">
    <property type="entry name" value="Ubiquitin-like_domsf"/>
</dbReference>
<organism evidence="3 4">
    <name type="scientific">Aspergillus granulosus</name>
    <dbReference type="NCBI Taxonomy" id="176169"/>
    <lineage>
        <taxon>Eukaryota</taxon>
        <taxon>Fungi</taxon>
        <taxon>Dikarya</taxon>
        <taxon>Ascomycota</taxon>
        <taxon>Pezizomycotina</taxon>
        <taxon>Eurotiomycetes</taxon>
        <taxon>Eurotiomycetidae</taxon>
        <taxon>Eurotiales</taxon>
        <taxon>Aspergillaceae</taxon>
        <taxon>Aspergillus</taxon>
        <taxon>Aspergillus subgen. Nidulantes</taxon>
    </lineage>
</organism>
<comment type="caution">
    <text evidence="3">The sequence shown here is derived from an EMBL/GenBank/DDBJ whole genome shotgun (WGS) entry which is preliminary data.</text>
</comment>
<dbReference type="InterPro" id="IPR022617">
    <property type="entry name" value="Rad60/SUMO-like_dom"/>
</dbReference>
<dbReference type="Gene3D" id="3.10.20.90">
    <property type="entry name" value="Phosphatidylinositol 3-kinase Catalytic Subunit, Chain A, domain 1"/>
    <property type="match status" value="1"/>
</dbReference>